<dbReference type="PROSITE" id="PS50082">
    <property type="entry name" value="WD_REPEATS_2"/>
    <property type="match status" value="6"/>
</dbReference>
<keyword evidence="2 5" id="KW-0853">WD repeat</keyword>
<feature type="repeat" description="WD" evidence="5">
    <location>
        <begin position="555"/>
        <end position="596"/>
    </location>
</feature>
<sequence>MLRCSYACDVTCGGLYGGRVIQWCPLSATFIALHENSLSFIRDDLCLQSNRGQALPSYVVPGHIFNAEQYLDPSFQPQTHPIFLPLGGGEDGLSSADSLLTFVASADATHLVTASRSCILRSWCITLPNSLTTKQNVLPYVPPGCSVAEVNNAPEMRQIACWKGPPSYVSALALQEPLSNVAAGAVDGTLIVYQINDGFCSNSFNLHTSRIGVLKFHPRIPSLLISGSDDGMLRVWNLNNSSCVAECNDHLSSIASIEFALLSSKDVSAGAFVSAGRDKIVNVWNLNALLHTTSSNNNDLDCATTGVYLPKRNEGDHFEKSDPICSESEIKLSEQDNTSVRLKNASSILHPIQQIVTNEGIESVVCFPSLFVLEEQLIASLEMENKDHEMDSKKRKMSHKSLKKRSNVPPWVILTAGESGYIRIWNPINKRMIKEIAGLHGSKGAITNLFRLGNQHVASVGIDCCIRFWSLPDFILRHSLLGRLDDVIHCQFIPKYEQEATTSMHSTALRMSKDVTFSDAFKAIPGISSERCALLCGDERAYIFQLRKPFSAWPLIGHTDVILCCDVSPSGEWILTGSKDQTVRLWRVDTHSCYAIMKGHCGPVTAATFQKQYKKVRKSVESSSSSNSFNKNSDPLFVSSAAQDLSLKVWQIPMLPPNVLVLEGESTSSCQTLEKSLHSVNAHSKEINAICVATKDRMLASAGQDKLIKVWTFPDLKLLGICKGHQRGVWSVQFSQIEKVIVSASADTTIKLWNLQDFTCLKTLQGHAAAVLQAIFLPGGVQVVSCSADGMIKLWNIRTSECAGTFEKHNEKVWSLDCNENHILSGGADGKVILWRDNSSAVEEAQMREKKDQAIQDTQIQQLMLKGRFAEALTLSLELNRPAQSRQLFESIARHRLLQRIDQKLHTSCREGDAMPHLKDTHPDTVLLSEDSLKTAISDDMYKKALEDTEISEWLASLSEKNRHRLFEFIVRWNSVSKHASLASSLMSILINLLRPEELYRIEGFPQFIASYLAYSSRHENRLQVLLQESFLLDLVLGGTSAACSSPLQGDPSTPALSDLSFGDVKRNRMSSHHFLLN</sequence>
<dbReference type="InterPro" id="IPR015943">
    <property type="entry name" value="WD40/YVTN_repeat-like_dom_sf"/>
</dbReference>
<dbReference type="InterPro" id="IPR020472">
    <property type="entry name" value="WD40_PAC1"/>
</dbReference>
<dbReference type="Pfam" id="PF00400">
    <property type="entry name" value="WD40"/>
    <property type="match status" value="6"/>
</dbReference>
<evidence type="ECO:0000313" key="8">
    <source>
        <dbReference type="Proteomes" id="UP000823046"/>
    </source>
</evidence>
<dbReference type="Gene3D" id="2.130.10.10">
    <property type="entry name" value="YVTN repeat-like/Quinoprotein amine dehydrogenase"/>
    <property type="match status" value="3"/>
</dbReference>
<dbReference type="InterPro" id="IPR013934">
    <property type="entry name" value="Utp13_C"/>
</dbReference>
<feature type="domain" description="U3 small nucleolar RNA-associated protein 13 C-terminal" evidence="6">
    <location>
        <begin position="858"/>
        <end position="1037"/>
    </location>
</feature>
<dbReference type="Pfam" id="PF08625">
    <property type="entry name" value="Utp13"/>
    <property type="match status" value="1"/>
</dbReference>
<comment type="subcellular location">
    <subcellularLocation>
        <location evidence="1">Nucleus</location>
        <location evidence="1">Nucleolus</location>
    </subcellularLocation>
</comment>
<dbReference type="Proteomes" id="UP000823046">
    <property type="component" value="Unassembled WGS sequence"/>
</dbReference>
<dbReference type="PROSITE" id="PS00678">
    <property type="entry name" value="WD_REPEATS_1"/>
    <property type="match status" value="3"/>
</dbReference>
<dbReference type="PANTHER" id="PTHR19854">
    <property type="entry name" value="TRANSDUCIN BETA-LIKE 3"/>
    <property type="match status" value="1"/>
</dbReference>
<protein>
    <submittedName>
        <fullName evidence="7">WD domain, G-beta repeat-containing protein</fullName>
    </submittedName>
</protein>
<feature type="repeat" description="WD" evidence="5">
    <location>
        <begin position="764"/>
        <end position="805"/>
    </location>
</feature>
<evidence type="ECO:0000256" key="5">
    <source>
        <dbReference type="PROSITE-ProRule" id="PRU00221"/>
    </source>
</evidence>
<dbReference type="PANTHER" id="PTHR19854:SF15">
    <property type="entry name" value="TRANSDUCIN BETA-LIKE PROTEIN 3"/>
    <property type="match status" value="1"/>
</dbReference>
<evidence type="ECO:0000256" key="4">
    <source>
        <dbReference type="ARBA" id="ARBA00023242"/>
    </source>
</evidence>
<name>A0ABQ7J754_9APIC</name>
<dbReference type="SMART" id="SM00320">
    <property type="entry name" value="WD40"/>
    <property type="match status" value="11"/>
</dbReference>
<dbReference type="CDD" id="cd00200">
    <property type="entry name" value="WD40"/>
    <property type="match status" value="1"/>
</dbReference>
<feature type="repeat" description="WD" evidence="5">
    <location>
        <begin position="204"/>
        <end position="246"/>
    </location>
</feature>
<dbReference type="EMBL" id="JADAQX010000588">
    <property type="protein sequence ID" value="KAF8819825.1"/>
    <property type="molecule type" value="Genomic_DNA"/>
</dbReference>
<evidence type="ECO:0000256" key="2">
    <source>
        <dbReference type="ARBA" id="ARBA00022574"/>
    </source>
</evidence>
<reference evidence="7 8" key="1">
    <citation type="journal article" date="2020" name="bioRxiv">
        <title>Metabolic contributions of an alphaproteobacterial endosymbiont in the apicomplexan Cardiosporidium cionae.</title>
        <authorList>
            <person name="Hunter E.S."/>
            <person name="Paight C.J."/>
            <person name="Lane C.E."/>
        </authorList>
    </citation>
    <scope>NUCLEOTIDE SEQUENCE [LARGE SCALE GENOMIC DNA]</scope>
    <source>
        <strain evidence="7">ESH_2018</strain>
    </source>
</reference>
<dbReference type="SUPFAM" id="SSF50978">
    <property type="entry name" value="WD40 repeat-like"/>
    <property type="match status" value="2"/>
</dbReference>
<keyword evidence="3" id="KW-0677">Repeat</keyword>
<feature type="repeat" description="WD" evidence="5">
    <location>
        <begin position="722"/>
        <end position="763"/>
    </location>
</feature>
<proteinExistence type="predicted"/>
<accession>A0ABQ7J754</accession>
<keyword evidence="4" id="KW-0539">Nucleus</keyword>
<keyword evidence="8" id="KW-1185">Reference proteome</keyword>
<dbReference type="InterPro" id="IPR001680">
    <property type="entry name" value="WD40_rpt"/>
</dbReference>
<evidence type="ECO:0000259" key="6">
    <source>
        <dbReference type="Pfam" id="PF08625"/>
    </source>
</evidence>
<evidence type="ECO:0000256" key="3">
    <source>
        <dbReference type="ARBA" id="ARBA00022737"/>
    </source>
</evidence>
<evidence type="ECO:0000313" key="7">
    <source>
        <dbReference type="EMBL" id="KAF8819825.1"/>
    </source>
</evidence>
<gene>
    <name evidence="7" type="ORF">IE077_003924</name>
</gene>
<feature type="repeat" description="WD" evidence="5">
    <location>
        <begin position="806"/>
        <end position="835"/>
    </location>
</feature>
<dbReference type="PROSITE" id="PS50294">
    <property type="entry name" value="WD_REPEATS_REGION"/>
    <property type="match status" value="5"/>
</dbReference>
<dbReference type="PRINTS" id="PR00320">
    <property type="entry name" value="GPROTEINBRPT"/>
</dbReference>
<dbReference type="InterPro" id="IPR036322">
    <property type="entry name" value="WD40_repeat_dom_sf"/>
</dbReference>
<evidence type="ECO:0000256" key="1">
    <source>
        <dbReference type="ARBA" id="ARBA00004604"/>
    </source>
</evidence>
<comment type="caution">
    <text evidence="7">The sequence shown here is derived from an EMBL/GenBank/DDBJ whole genome shotgun (WGS) entry which is preliminary data.</text>
</comment>
<feature type="repeat" description="WD" evidence="5">
    <location>
        <begin position="680"/>
        <end position="711"/>
    </location>
</feature>
<dbReference type="InterPro" id="IPR019775">
    <property type="entry name" value="WD40_repeat_CS"/>
</dbReference>
<organism evidence="7 8">
    <name type="scientific">Cardiosporidium cionae</name>
    <dbReference type="NCBI Taxonomy" id="476202"/>
    <lineage>
        <taxon>Eukaryota</taxon>
        <taxon>Sar</taxon>
        <taxon>Alveolata</taxon>
        <taxon>Apicomplexa</taxon>
        <taxon>Aconoidasida</taxon>
        <taxon>Nephromycida</taxon>
        <taxon>Cardiosporidium</taxon>
    </lineage>
</organism>